<dbReference type="Pfam" id="PF00335">
    <property type="entry name" value="Tetraspanin"/>
    <property type="match status" value="1"/>
</dbReference>
<dbReference type="PANTHER" id="PTHR19282:SF482">
    <property type="entry name" value="FI23944P1-RELATED"/>
    <property type="match status" value="1"/>
</dbReference>
<dbReference type="Gene3D" id="1.10.1450.10">
    <property type="entry name" value="Tetraspanin"/>
    <property type="match status" value="1"/>
</dbReference>
<evidence type="ECO:0000256" key="1">
    <source>
        <dbReference type="ARBA" id="ARBA00004141"/>
    </source>
</evidence>
<dbReference type="InterPro" id="IPR018499">
    <property type="entry name" value="Tetraspanin/Peripherin"/>
</dbReference>
<evidence type="ECO:0000256" key="2">
    <source>
        <dbReference type="ARBA" id="ARBA00022692"/>
    </source>
</evidence>
<reference evidence="6" key="1">
    <citation type="submission" date="2018-10" db="EMBL/GenBank/DDBJ databases">
        <title>Transcriptome assembly of Aceria tosichella (Wheat curl mite) Type 2.</title>
        <authorList>
            <person name="Scully E.D."/>
            <person name="Geib S.M."/>
            <person name="Palmer N.A."/>
            <person name="Gupta A.K."/>
            <person name="Sarath G."/>
            <person name="Tatineni S."/>
        </authorList>
    </citation>
    <scope>NUCLEOTIDE SEQUENCE</scope>
    <source>
        <strain evidence="6">LincolnNE</strain>
    </source>
</reference>
<gene>
    <name evidence="6" type="ORF">g.11401</name>
</gene>
<keyword evidence="3 5" id="KW-1133">Transmembrane helix</keyword>
<dbReference type="SUPFAM" id="SSF48652">
    <property type="entry name" value="Tetraspanin"/>
    <property type="match status" value="1"/>
</dbReference>
<name>A0A6G1SKR3_9ACAR</name>
<accession>A0A6G1SKR3</accession>
<evidence type="ECO:0008006" key="7">
    <source>
        <dbReference type="Google" id="ProtNLM"/>
    </source>
</evidence>
<dbReference type="InterPro" id="IPR008952">
    <property type="entry name" value="Tetraspanin_EC2_sf"/>
</dbReference>
<dbReference type="EMBL" id="GGYP01006198">
    <property type="protein sequence ID" value="MDE50969.1"/>
    <property type="molecule type" value="Transcribed_RNA"/>
</dbReference>
<dbReference type="AlphaFoldDB" id="A0A6G1SKR3"/>
<evidence type="ECO:0000313" key="6">
    <source>
        <dbReference type="EMBL" id="MDE50969.1"/>
    </source>
</evidence>
<dbReference type="CDD" id="cd03127">
    <property type="entry name" value="tetraspanin_LEL"/>
    <property type="match status" value="1"/>
</dbReference>
<protein>
    <recommendedName>
        <fullName evidence="7">CD63 antigen</fullName>
    </recommendedName>
</protein>
<sequence length="247" mass="26980">MSQNVARGRCVSIAAGVIYSFCIVNILVALGWILVPQSVLEGHSFFVPENNFSSCFSAVILLSASIIGIHGAYKRDPTSLKLFATVFTIYALIAGVAAYKRYSEHDVDVAHFVATMTRTETTYKWYQGNESANHQATNRWDNLQLALRCCGLKGRSDWDQFRPAQFADDVLPESCCSSLSLATSADGRCHQESAFKMGCLTEYNKILGTVVVGLIIEMIIRVTAVMLALGIAKSAITPPNCHTPTKS</sequence>
<dbReference type="PANTHER" id="PTHR19282">
    <property type="entry name" value="TETRASPANIN"/>
    <property type="match status" value="1"/>
</dbReference>
<feature type="transmembrane region" description="Helical" evidence="5">
    <location>
        <begin position="55"/>
        <end position="73"/>
    </location>
</feature>
<organism evidence="6">
    <name type="scientific">Aceria tosichella</name>
    <name type="common">wheat curl mite</name>
    <dbReference type="NCBI Taxonomy" id="561515"/>
    <lineage>
        <taxon>Eukaryota</taxon>
        <taxon>Metazoa</taxon>
        <taxon>Ecdysozoa</taxon>
        <taxon>Arthropoda</taxon>
        <taxon>Chelicerata</taxon>
        <taxon>Arachnida</taxon>
        <taxon>Acari</taxon>
        <taxon>Acariformes</taxon>
        <taxon>Trombidiformes</taxon>
        <taxon>Prostigmata</taxon>
        <taxon>Eupodina</taxon>
        <taxon>Eriophyoidea</taxon>
        <taxon>Eriophyidae</taxon>
        <taxon>Eriophyinae</taxon>
        <taxon>Aceriini</taxon>
        <taxon>Aceria</taxon>
    </lineage>
</organism>
<keyword evidence="4 5" id="KW-0472">Membrane</keyword>
<dbReference type="GO" id="GO:0005886">
    <property type="term" value="C:plasma membrane"/>
    <property type="evidence" value="ECO:0007669"/>
    <property type="project" value="TreeGrafter"/>
</dbReference>
<evidence type="ECO:0000256" key="5">
    <source>
        <dbReference type="SAM" id="Phobius"/>
    </source>
</evidence>
<feature type="transmembrane region" description="Helical" evidence="5">
    <location>
        <begin position="206"/>
        <end position="229"/>
    </location>
</feature>
<feature type="transmembrane region" description="Helical" evidence="5">
    <location>
        <begin position="80"/>
        <end position="99"/>
    </location>
</feature>
<proteinExistence type="predicted"/>
<evidence type="ECO:0000256" key="3">
    <source>
        <dbReference type="ARBA" id="ARBA00022989"/>
    </source>
</evidence>
<keyword evidence="2 5" id="KW-0812">Transmembrane</keyword>
<evidence type="ECO:0000256" key="4">
    <source>
        <dbReference type="ARBA" id="ARBA00023136"/>
    </source>
</evidence>
<comment type="subcellular location">
    <subcellularLocation>
        <location evidence="1">Membrane</location>
        <topology evidence="1">Multi-pass membrane protein</topology>
    </subcellularLocation>
</comment>
<feature type="transmembrane region" description="Helical" evidence="5">
    <location>
        <begin position="12"/>
        <end position="35"/>
    </location>
</feature>